<dbReference type="PANTHER" id="PTHR35394">
    <property type="entry name" value="DUF3176 DOMAIN-CONTAINING PROTEIN"/>
    <property type="match status" value="1"/>
</dbReference>
<keyword evidence="4" id="KW-1185">Reference proteome</keyword>
<feature type="region of interest" description="Disordered" evidence="1">
    <location>
        <begin position="1"/>
        <end position="33"/>
    </location>
</feature>
<feature type="transmembrane region" description="Helical" evidence="2">
    <location>
        <begin position="220"/>
        <end position="238"/>
    </location>
</feature>
<gene>
    <name evidence="3" type="ORF">INT45_007569</name>
</gene>
<keyword evidence="2" id="KW-0812">Transmembrane</keyword>
<dbReference type="PANTHER" id="PTHR35394:SF5">
    <property type="entry name" value="DUF3176 DOMAIN-CONTAINING PROTEIN"/>
    <property type="match status" value="1"/>
</dbReference>
<name>A0A8H7S616_9FUNG</name>
<feature type="transmembrane region" description="Helical" evidence="2">
    <location>
        <begin position="157"/>
        <end position="178"/>
    </location>
</feature>
<feature type="compositionally biased region" description="Basic and acidic residues" evidence="1">
    <location>
        <begin position="96"/>
        <end position="105"/>
    </location>
</feature>
<proteinExistence type="predicted"/>
<feature type="region of interest" description="Disordered" evidence="1">
    <location>
        <begin position="87"/>
        <end position="106"/>
    </location>
</feature>
<accession>A0A8H7S616</accession>
<feature type="compositionally biased region" description="Basic and acidic residues" evidence="1">
    <location>
        <begin position="1"/>
        <end position="18"/>
    </location>
</feature>
<protein>
    <submittedName>
        <fullName evidence="3">Uncharacterized protein</fullName>
    </submittedName>
</protein>
<evidence type="ECO:0000256" key="1">
    <source>
        <dbReference type="SAM" id="MobiDB-lite"/>
    </source>
</evidence>
<feature type="transmembrane region" description="Helical" evidence="2">
    <location>
        <begin position="112"/>
        <end position="137"/>
    </location>
</feature>
<evidence type="ECO:0000313" key="3">
    <source>
        <dbReference type="EMBL" id="KAG2222133.1"/>
    </source>
</evidence>
<sequence length="705" mass="78712">MSQNDDRRGFDRLDDTHNDNNSTIPYLQNSTTAMSRPVVENDYTTASTYWQQSQFSTEKSLDAKKMEHEDTNSSTSDVTTYYDQNAALNPPITNTTKEKSNDNRKSSGVGNLLSTLSFPIINILATCIIVGILIYVYQYANGKSTDTTMGGMKIPTVVSLLMTFVKMLVASGIASAVAEYKWIRLQDKDGQPLALIDVYDACTRGIGGIVRILKWIKLDLILIPAILFQIGLVAMGPASQQILTTADLAICDRNNAGVWYTNLSSTDMTTLSSTNGVSSMKGLKQDYLVRYALQQASLGFQVQPYYNCPLDSINCTFTGIQGFHSTVTCNPGSLNTTTIVDLKTDDVTTLSHYFGYDRANSIFSPFLSVPAIFYDGSMKGRTYYDFNNYTKSFGSSIKNNRTYDAEMRKMFGDQKFVLVLTDDGGLDGYMASEKIPQVLECMLHSAVNTSTLLIQSVTKRHQLMSQIPIEFDYDLLSNSTYWSTHYIGSNFTMLNAYGLQFSIMKNLIVANGMSQQDMDSYNGYSNGFQEIVENWKMLGYSPTNLNSSTVDSFFFDMMQNIDFSAVYGIPDSMFGMKGTHCFYTGNFYQLNPAAFYSLSFSLLIPLGWWAFLWIVSLYKSSWISRGNSQVALLVAGISPTIREHFKGLSHANQRSLLKQAANTKVVLGEEKIPTETGGRHLQPTNHLTFGAPSEINYIQTRRRSF</sequence>
<organism evidence="3 4">
    <name type="scientific">Circinella minor</name>
    <dbReference type="NCBI Taxonomy" id="1195481"/>
    <lineage>
        <taxon>Eukaryota</taxon>
        <taxon>Fungi</taxon>
        <taxon>Fungi incertae sedis</taxon>
        <taxon>Mucoromycota</taxon>
        <taxon>Mucoromycotina</taxon>
        <taxon>Mucoromycetes</taxon>
        <taxon>Mucorales</taxon>
        <taxon>Lichtheimiaceae</taxon>
        <taxon>Circinella</taxon>
    </lineage>
</organism>
<reference evidence="3 4" key="1">
    <citation type="submission" date="2020-12" db="EMBL/GenBank/DDBJ databases">
        <title>Metabolic potential, ecology and presence of endohyphal bacteria is reflected in genomic diversity of Mucoromycotina.</title>
        <authorList>
            <person name="Muszewska A."/>
            <person name="Okrasinska A."/>
            <person name="Steczkiewicz K."/>
            <person name="Drgas O."/>
            <person name="Orlowska M."/>
            <person name="Perlinska-Lenart U."/>
            <person name="Aleksandrzak-Piekarczyk T."/>
            <person name="Szatraj K."/>
            <person name="Zielenkiewicz U."/>
            <person name="Pilsyk S."/>
            <person name="Malc E."/>
            <person name="Mieczkowski P."/>
            <person name="Kruszewska J.S."/>
            <person name="Biernat P."/>
            <person name="Pawlowska J."/>
        </authorList>
    </citation>
    <scope>NUCLEOTIDE SEQUENCE [LARGE SCALE GENOMIC DNA]</scope>
    <source>
        <strain evidence="3 4">CBS 142.35</strain>
    </source>
</reference>
<keyword evidence="2" id="KW-1133">Transmembrane helix</keyword>
<feature type="transmembrane region" description="Helical" evidence="2">
    <location>
        <begin position="593"/>
        <end position="615"/>
    </location>
</feature>
<keyword evidence="2" id="KW-0472">Membrane</keyword>
<dbReference type="Pfam" id="PF11374">
    <property type="entry name" value="DUF3176"/>
    <property type="match status" value="1"/>
</dbReference>
<evidence type="ECO:0000313" key="4">
    <source>
        <dbReference type="Proteomes" id="UP000646827"/>
    </source>
</evidence>
<dbReference type="EMBL" id="JAEPRB010000091">
    <property type="protein sequence ID" value="KAG2222133.1"/>
    <property type="molecule type" value="Genomic_DNA"/>
</dbReference>
<comment type="caution">
    <text evidence="3">The sequence shown here is derived from an EMBL/GenBank/DDBJ whole genome shotgun (WGS) entry which is preliminary data.</text>
</comment>
<dbReference type="InterPro" id="IPR021514">
    <property type="entry name" value="DUF3176"/>
</dbReference>
<dbReference type="OrthoDB" id="5376804at2759"/>
<dbReference type="AlphaFoldDB" id="A0A8H7S616"/>
<feature type="compositionally biased region" description="Polar residues" evidence="1">
    <location>
        <begin position="19"/>
        <end position="33"/>
    </location>
</feature>
<evidence type="ECO:0000256" key="2">
    <source>
        <dbReference type="SAM" id="Phobius"/>
    </source>
</evidence>
<dbReference type="Proteomes" id="UP000646827">
    <property type="component" value="Unassembled WGS sequence"/>
</dbReference>